<accession>A0ABQ5ZW95</accession>
<gene>
    <name evidence="1" type="ORF">GCM10007878_18720</name>
</gene>
<reference evidence="2" key="1">
    <citation type="journal article" date="2019" name="Int. J. Syst. Evol. Microbiol.">
        <title>The Global Catalogue of Microorganisms (GCM) 10K type strain sequencing project: providing services to taxonomists for standard genome sequencing and annotation.</title>
        <authorList>
            <consortium name="The Broad Institute Genomics Platform"/>
            <consortium name="The Broad Institute Genome Sequencing Center for Infectious Disease"/>
            <person name="Wu L."/>
            <person name="Ma J."/>
        </authorList>
    </citation>
    <scope>NUCLEOTIDE SEQUENCE [LARGE SCALE GENOMIC DNA]</scope>
    <source>
        <strain evidence="2">NBRC 100033</strain>
    </source>
</reference>
<evidence type="ECO:0000313" key="1">
    <source>
        <dbReference type="EMBL" id="GLR64434.1"/>
    </source>
</evidence>
<dbReference type="Proteomes" id="UP001156682">
    <property type="component" value="Unassembled WGS sequence"/>
</dbReference>
<dbReference type="EMBL" id="BSOR01000032">
    <property type="protein sequence ID" value="GLR64434.1"/>
    <property type="molecule type" value="Genomic_DNA"/>
</dbReference>
<sequence>MRLPDIKNFKLNDWQPEAFKQWQDLIYSLGQQVAGKHTKGFEEKVAEIKGWNGNGYDRDFNEFLDDRLALRALTWLWVSDTAFRKRFFKNEMLEHLLRKKTWLGNLVVIELISLYLKEYDKLDIEAGNESPKILNKLRNLIKSQLAIFSKRKAVRRKNPKNMAVEKNIIDAFIHHKDMLISDSSALKTSSYAVKYNLDLQDLFNRIGLKGFDDGRFADQCRFLFYILDSTLKCNSLN</sequence>
<keyword evidence="2" id="KW-1185">Reference proteome</keyword>
<evidence type="ECO:0000313" key="2">
    <source>
        <dbReference type="Proteomes" id="UP001156682"/>
    </source>
</evidence>
<name>A0ABQ5ZW95_9GAMM</name>
<proteinExistence type="predicted"/>
<comment type="caution">
    <text evidence="1">The sequence shown here is derived from an EMBL/GenBank/DDBJ whole genome shotgun (WGS) entry which is preliminary data.</text>
</comment>
<organism evidence="1 2">
    <name type="scientific">Marinospirillum insulare</name>
    <dbReference type="NCBI Taxonomy" id="217169"/>
    <lineage>
        <taxon>Bacteria</taxon>
        <taxon>Pseudomonadati</taxon>
        <taxon>Pseudomonadota</taxon>
        <taxon>Gammaproteobacteria</taxon>
        <taxon>Oceanospirillales</taxon>
        <taxon>Oceanospirillaceae</taxon>
        <taxon>Marinospirillum</taxon>
    </lineage>
</organism>
<dbReference type="RefSeq" id="WP_027851389.1">
    <property type="nucleotide sequence ID" value="NZ_BSOR01000032.1"/>
</dbReference>
<protein>
    <submittedName>
        <fullName evidence="1">Uncharacterized protein</fullName>
    </submittedName>
</protein>